<dbReference type="InterPro" id="IPR029063">
    <property type="entry name" value="SAM-dependent_MTases_sf"/>
</dbReference>
<evidence type="ECO:0000256" key="7">
    <source>
        <dbReference type="ARBA" id="ARBA00047942"/>
    </source>
</evidence>
<evidence type="ECO:0000256" key="5">
    <source>
        <dbReference type="ARBA" id="ARBA00022691"/>
    </source>
</evidence>
<comment type="similarity">
    <text evidence="1">Belongs to the N(4)/N(6)-methyltransferase family.</text>
</comment>
<keyword evidence="3 9" id="KW-0489">Methyltransferase</keyword>
<dbReference type="GO" id="GO:0009307">
    <property type="term" value="P:DNA restriction-modification system"/>
    <property type="evidence" value="ECO:0007669"/>
    <property type="project" value="UniProtKB-KW"/>
</dbReference>
<dbReference type="GO" id="GO:0009007">
    <property type="term" value="F:site-specific DNA-methyltransferase (adenine-specific) activity"/>
    <property type="evidence" value="ECO:0007669"/>
    <property type="project" value="UniProtKB-EC"/>
</dbReference>
<dbReference type="PANTHER" id="PTHR33841">
    <property type="entry name" value="DNA METHYLTRANSFERASE YEEA-RELATED"/>
    <property type="match status" value="1"/>
</dbReference>
<organism evidence="9 10">
    <name type="scientific">Hydrogenovibrio crunogenus</name>
    <dbReference type="NCBI Taxonomy" id="39765"/>
    <lineage>
        <taxon>Bacteria</taxon>
        <taxon>Pseudomonadati</taxon>
        <taxon>Pseudomonadota</taxon>
        <taxon>Gammaproteobacteria</taxon>
        <taxon>Thiotrichales</taxon>
        <taxon>Piscirickettsiaceae</taxon>
        <taxon>Hydrogenovibrio</taxon>
    </lineage>
</organism>
<evidence type="ECO:0000256" key="4">
    <source>
        <dbReference type="ARBA" id="ARBA00022679"/>
    </source>
</evidence>
<comment type="catalytic activity">
    <reaction evidence="7">
        <text>a 2'-deoxyadenosine in DNA + S-adenosyl-L-methionine = an N(6)-methyl-2'-deoxyadenosine in DNA + S-adenosyl-L-homocysteine + H(+)</text>
        <dbReference type="Rhea" id="RHEA:15197"/>
        <dbReference type="Rhea" id="RHEA-COMP:12418"/>
        <dbReference type="Rhea" id="RHEA-COMP:12419"/>
        <dbReference type="ChEBI" id="CHEBI:15378"/>
        <dbReference type="ChEBI" id="CHEBI:57856"/>
        <dbReference type="ChEBI" id="CHEBI:59789"/>
        <dbReference type="ChEBI" id="CHEBI:90615"/>
        <dbReference type="ChEBI" id="CHEBI:90616"/>
        <dbReference type="EC" id="2.1.1.72"/>
    </reaction>
</comment>
<evidence type="ECO:0000313" key="9">
    <source>
        <dbReference type="EMBL" id="QBZ82179.1"/>
    </source>
</evidence>
<evidence type="ECO:0000256" key="2">
    <source>
        <dbReference type="ARBA" id="ARBA00011900"/>
    </source>
</evidence>
<dbReference type="SUPFAM" id="SSF53335">
    <property type="entry name" value="S-adenosyl-L-methionine-dependent methyltransferases"/>
    <property type="match status" value="1"/>
</dbReference>
<evidence type="ECO:0000259" key="8">
    <source>
        <dbReference type="Pfam" id="PF02384"/>
    </source>
</evidence>
<protein>
    <recommendedName>
        <fullName evidence="2">site-specific DNA-methyltransferase (adenine-specific)</fullName>
        <ecNumber evidence="2">2.1.1.72</ecNumber>
    </recommendedName>
</protein>
<evidence type="ECO:0000313" key="10">
    <source>
        <dbReference type="Proteomes" id="UP000296201"/>
    </source>
</evidence>
<dbReference type="AlphaFoldDB" id="A0A4P7NXF4"/>
<dbReference type="PANTHER" id="PTHR33841:SF5">
    <property type="entry name" value="DNA METHYLASE (MODIFICATION METHYLASE) (METHYLTRANSFERASE)-RELATED"/>
    <property type="match status" value="1"/>
</dbReference>
<dbReference type="Proteomes" id="UP000296201">
    <property type="component" value="Chromosome"/>
</dbReference>
<keyword evidence="4 9" id="KW-0808">Transferase</keyword>
<reference evidence="9 10" key="1">
    <citation type="submission" date="2018-08" db="EMBL/GenBank/DDBJ databases">
        <title>Horizontal acquisition of hydrogen conversion ability and other habitat adaptations in Hydrogenovibrio crunogenus strains.</title>
        <authorList>
            <person name="Gonnella G."/>
            <person name="Adam N."/>
            <person name="Perner M."/>
        </authorList>
    </citation>
    <scope>NUCLEOTIDE SEQUENCE [LARGE SCALE GENOMIC DNA]</scope>
    <source>
        <strain evidence="9 10">SP-41</strain>
    </source>
</reference>
<dbReference type="Pfam" id="PF02384">
    <property type="entry name" value="N6_Mtase"/>
    <property type="match status" value="1"/>
</dbReference>
<evidence type="ECO:0000256" key="3">
    <source>
        <dbReference type="ARBA" id="ARBA00022603"/>
    </source>
</evidence>
<evidence type="ECO:0000256" key="1">
    <source>
        <dbReference type="ARBA" id="ARBA00006594"/>
    </source>
</evidence>
<accession>A0A4P7NXF4</accession>
<dbReference type="GO" id="GO:0032259">
    <property type="term" value="P:methylation"/>
    <property type="evidence" value="ECO:0007669"/>
    <property type="project" value="UniProtKB-KW"/>
</dbReference>
<keyword evidence="5" id="KW-0949">S-adenosyl-L-methionine</keyword>
<proteinExistence type="inferred from homology"/>
<dbReference type="GO" id="GO:0003677">
    <property type="term" value="F:DNA binding"/>
    <property type="evidence" value="ECO:0007669"/>
    <property type="project" value="InterPro"/>
</dbReference>
<dbReference type="InterPro" id="IPR003356">
    <property type="entry name" value="DNA_methylase_A-5"/>
</dbReference>
<dbReference type="InterPro" id="IPR050953">
    <property type="entry name" value="N4_N6_ade-DNA_methylase"/>
</dbReference>
<dbReference type="PRINTS" id="PR00507">
    <property type="entry name" value="N12N6MTFRASE"/>
</dbReference>
<dbReference type="REBASE" id="308051">
    <property type="entry name" value="M.HcrSP41ORF203P"/>
</dbReference>
<dbReference type="RefSeq" id="WP_135794932.1">
    <property type="nucleotide sequence ID" value="NZ_CP032096.1"/>
</dbReference>
<gene>
    <name evidence="9" type="ORF">GHNINEIG_00203</name>
</gene>
<dbReference type="EC" id="2.1.1.72" evidence="2"/>
<dbReference type="EMBL" id="CP032096">
    <property type="protein sequence ID" value="QBZ82179.1"/>
    <property type="molecule type" value="Genomic_DNA"/>
</dbReference>
<dbReference type="GO" id="GO:0008170">
    <property type="term" value="F:N-methyltransferase activity"/>
    <property type="evidence" value="ECO:0007669"/>
    <property type="project" value="InterPro"/>
</dbReference>
<keyword evidence="10" id="KW-1185">Reference proteome</keyword>
<evidence type="ECO:0000256" key="6">
    <source>
        <dbReference type="ARBA" id="ARBA00022747"/>
    </source>
</evidence>
<keyword evidence="6" id="KW-0680">Restriction system</keyword>
<name>A0A4P7NXF4_9GAMM</name>
<dbReference type="OrthoDB" id="9784823at2"/>
<dbReference type="Gene3D" id="3.40.50.150">
    <property type="entry name" value="Vaccinia Virus protein VP39"/>
    <property type="match status" value="1"/>
</dbReference>
<sequence length="399" mass="45808">MKKSKLGQFYTPEYISELMSELVISSEAKEPLKIIDMTCGHGSLLKPLQAKLVNSYFHAYDIDSKNIEYLKQSQCTWDVRNEDSLLYEFEKEFYDISLGNPPFIKTKVTPQLADICERNYSGKILKIGTSIRAEIIFIAKYIEATKIGGRVSLILPESIISNEKMDFVRTYIFKNLRNISIYEINEQYFDEAEVRTYLVSGEKTINPDLKIQIGTISKNGQVNKIKTVDKKHSVLRADVKYLSQIERFKALKEKYTSLGEVIYSLDRGNKTKKQLEHDKTVFFHSSSFKEFETQDISLEGCEDLMQRYNAKHVAKKSDILIPRIGRSCHQHQALITYGNAVITDSVFRLNLPKKIAPIVFESLQTEDSKSWRDIHSKGSCTKLLTNSDILNLPIIGLNR</sequence>
<feature type="domain" description="DNA methylase adenine-specific" evidence="8">
    <location>
        <begin position="3"/>
        <end position="201"/>
    </location>
</feature>